<comment type="caution">
    <text evidence="1">The sequence shown here is derived from an EMBL/GenBank/DDBJ whole genome shotgun (WGS) entry which is preliminary data.</text>
</comment>
<protein>
    <submittedName>
        <fullName evidence="1">Uncharacterized protein</fullName>
    </submittedName>
</protein>
<gene>
    <name evidence="1" type="ORF">SDC9_130916</name>
</gene>
<proteinExistence type="predicted"/>
<dbReference type="AlphaFoldDB" id="A0A645D3V9"/>
<dbReference type="EMBL" id="VSSQ01032553">
    <property type="protein sequence ID" value="MPM83847.1"/>
    <property type="molecule type" value="Genomic_DNA"/>
</dbReference>
<evidence type="ECO:0000313" key="1">
    <source>
        <dbReference type="EMBL" id="MPM83847.1"/>
    </source>
</evidence>
<sequence>MIHQGLTNLKRVSHAGTIHLGIDVTHQVGLEIDVLDQRQRVIRLRLIGMPAEHLDGIVATKLSAEVR</sequence>
<accession>A0A645D3V9</accession>
<reference evidence="1" key="1">
    <citation type="submission" date="2019-08" db="EMBL/GenBank/DDBJ databases">
        <authorList>
            <person name="Kucharzyk K."/>
            <person name="Murdoch R.W."/>
            <person name="Higgins S."/>
            <person name="Loffler F."/>
        </authorList>
    </citation>
    <scope>NUCLEOTIDE SEQUENCE</scope>
</reference>
<name>A0A645D3V9_9ZZZZ</name>
<organism evidence="1">
    <name type="scientific">bioreactor metagenome</name>
    <dbReference type="NCBI Taxonomy" id="1076179"/>
    <lineage>
        <taxon>unclassified sequences</taxon>
        <taxon>metagenomes</taxon>
        <taxon>ecological metagenomes</taxon>
    </lineage>
</organism>